<keyword evidence="3" id="KW-0808">Transferase</keyword>
<dbReference type="Pfam" id="PF13487">
    <property type="entry name" value="HD_5"/>
    <property type="match status" value="1"/>
</dbReference>
<keyword evidence="3" id="KW-0418">Kinase</keyword>
<name>A0A1M5Z2W8_BUTFI</name>
<dbReference type="EMBL" id="FQXK01000015">
    <property type="protein sequence ID" value="SHI18597.1"/>
    <property type="molecule type" value="Genomic_DNA"/>
</dbReference>
<dbReference type="AlphaFoldDB" id="A0A1M5Z2W8"/>
<dbReference type="InterPro" id="IPR031621">
    <property type="entry name" value="HisKA_7TM"/>
</dbReference>
<feature type="transmembrane region" description="Helical" evidence="1">
    <location>
        <begin position="60"/>
        <end position="82"/>
    </location>
</feature>
<feature type="transmembrane region" description="Helical" evidence="1">
    <location>
        <begin position="5"/>
        <end position="24"/>
    </location>
</feature>
<dbReference type="RefSeq" id="WP_073387339.1">
    <property type="nucleotide sequence ID" value="NZ_FQXK01000015.1"/>
</dbReference>
<proteinExistence type="predicted"/>
<keyword evidence="4" id="KW-1185">Reference proteome</keyword>
<sequence length="578" mass="66185">MITSFYGILLIISALVVIFMAQKNYENIDIYYWTLVILVPVVILGYWLKTRVTTVEGAKICFCFLYLDSTVLLTVVIFNIMRFVGLTVKSWMKILAYGTAFLHLFGIWLCLNNDLYYKNITLIDTGMGTATKMVNGPLKIIHWIYLLFMLGIMLALMIVAVVKKGTYSRRTLALFSLLTGLGIAIYIVEAVLDVDFSNLPALYATADILIAFNYDHAHTHDIACLISEQQKYHGTKGYAAFDLDKNFLSCNNKIYDFLPELKKQIVDDKLPEESELRSIFYSLIDDYRRDIRNIKKFNCGGKICQCEISEFSIRKDGKIQGYLFDIGDVTEEEKVLQVMKDYNNTLNKEVDQKTENIKSIQEKVVLGLANMVENRDNNTGGHVKRTSDLIKIVVNEAKKQGTYHISEQFAEDVVRAAPMHDIGKITIENSILCKPGDLTREEFNIMKTHSIKSGEFVNLILKGVEEKHFVDVAYNVARYHHERWDGRGYPEGLVGEMIPLEARLMAIADVYDALVSQRYYKKAIKYEEAARIMIEGMGSQFDPNMLSVFVGCRRELEEYYMHLQNDEHSAHDEKLLIS</sequence>
<dbReference type="PROSITE" id="PS51832">
    <property type="entry name" value="HD_GYP"/>
    <property type="match status" value="1"/>
</dbReference>
<keyword evidence="1" id="KW-1133">Transmembrane helix</keyword>
<keyword evidence="1" id="KW-0812">Transmembrane</keyword>
<protein>
    <submittedName>
        <fullName evidence="3">N-terminal 7TM region of histidine kinase</fullName>
    </submittedName>
</protein>
<dbReference type="PANTHER" id="PTHR45228:SF8">
    <property type="entry name" value="TWO-COMPONENT RESPONSE REGULATOR-RELATED"/>
    <property type="match status" value="1"/>
</dbReference>
<dbReference type="STRING" id="1121131.SAMN02745229_01944"/>
<dbReference type="PANTHER" id="PTHR45228">
    <property type="entry name" value="CYCLIC DI-GMP PHOSPHODIESTERASE TM_0186-RELATED"/>
    <property type="match status" value="1"/>
</dbReference>
<evidence type="ECO:0000313" key="4">
    <source>
        <dbReference type="Proteomes" id="UP000184278"/>
    </source>
</evidence>
<dbReference type="GO" id="GO:0016301">
    <property type="term" value="F:kinase activity"/>
    <property type="evidence" value="ECO:0007669"/>
    <property type="project" value="UniProtKB-KW"/>
</dbReference>
<dbReference type="Proteomes" id="UP000184278">
    <property type="component" value="Unassembled WGS sequence"/>
</dbReference>
<dbReference type="OrthoDB" id="9804747at2"/>
<feature type="transmembrane region" description="Helical" evidence="1">
    <location>
        <begin position="30"/>
        <end position="48"/>
    </location>
</feature>
<reference evidence="4" key="1">
    <citation type="submission" date="2016-11" db="EMBL/GenBank/DDBJ databases">
        <authorList>
            <person name="Varghese N."/>
            <person name="Submissions S."/>
        </authorList>
    </citation>
    <scope>NUCLEOTIDE SEQUENCE [LARGE SCALE GENOMIC DNA]</scope>
    <source>
        <strain evidence="4">DSM 3071</strain>
    </source>
</reference>
<dbReference type="Gene3D" id="1.10.3210.10">
    <property type="entry name" value="Hypothetical protein af1432"/>
    <property type="match status" value="1"/>
</dbReference>
<feature type="transmembrane region" description="Helical" evidence="1">
    <location>
        <begin position="140"/>
        <end position="160"/>
    </location>
</feature>
<dbReference type="CDD" id="cd00077">
    <property type="entry name" value="HDc"/>
    <property type="match status" value="1"/>
</dbReference>
<feature type="transmembrane region" description="Helical" evidence="1">
    <location>
        <begin position="172"/>
        <end position="192"/>
    </location>
</feature>
<evidence type="ECO:0000313" key="3">
    <source>
        <dbReference type="EMBL" id="SHI18597.1"/>
    </source>
</evidence>
<dbReference type="Pfam" id="PF16927">
    <property type="entry name" value="HisKA_7TM"/>
    <property type="match status" value="1"/>
</dbReference>
<dbReference type="InterPro" id="IPR037522">
    <property type="entry name" value="HD_GYP_dom"/>
</dbReference>
<dbReference type="SMART" id="SM00471">
    <property type="entry name" value="HDc"/>
    <property type="match status" value="1"/>
</dbReference>
<organism evidence="3 4">
    <name type="scientific">Butyrivibrio fibrisolvens DSM 3071</name>
    <dbReference type="NCBI Taxonomy" id="1121131"/>
    <lineage>
        <taxon>Bacteria</taxon>
        <taxon>Bacillati</taxon>
        <taxon>Bacillota</taxon>
        <taxon>Clostridia</taxon>
        <taxon>Lachnospirales</taxon>
        <taxon>Lachnospiraceae</taxon>
        <taxon>Butyrivibrio</taxon>
    </lineage>
</organism>
<gene>
    <name evidence="3" type="ORF">SAMN02745229_01944</name>
</gene>
<evidence type="ECO:0000259" key="2">
    <source>
        <dbReference type="PROSITE" id="PS51832"/>
    </source>
</evidence>
<dbReference type="InterPro" id="IPR052020">
    <property type="entry name" value="Cyclic_di-GMP/3'3'-cGAMP_PDE"/>
</dbReference>
<dbReference type="SUPFAM" id="SSF109604">
    <property type="entry name" value="HD-domain/PDEase-like"/>
    <property type="match status" value="1"/>
</dbReference>
<accession>A0A1M5Z2W8</accession>
<dbReference type="GeneID" id="89508794"/>
<feature type="domain" description="HD-GYP" evidence="2">
    <location>
        <begin position="357"/>
        <end position="565"/>
    </location>
</feature>
<dbReference type="InterPro" id="IPR003607">
    <property type="entry name" value="HD/PDEase_dom"/>
</dbReference>
<evidence type="ECO:0000256" key="1">
    <source>
        <dbReference type="SAM" id="Phobius"/>
    </source>
</evidence>
<keyword evidence="1" id="KW-0472">Membrane</keyword>